<comment type="cofactor">
    <cofactor evidence="2">
        <name>Mg(2+)</name>
        <dbReference type="ChEBI" id="CHEBI:18420"/>
    </cofactor>
</comment>
<dbReference type="RefSeq" id="WP_123662237.1">
    <property type="nucleotide sequence ID" value="NZ_RARA01000014.1"/>
</dbReference>
<keyword evidence="11 17" id="KW-1133">Transmembrane helix</keyword>
<evidence type="ECO:0000256" key="6">
    <source>
        <dbReference type="ARBA" id="ARBA00022516"/>
    </source>
</evidence>
<gene>
    <name evidence="19" type="ORF">EDM02_00635</name>
    <name evidence="18" type="ORF">EDM02_04230</name>
</gene>
<evidence type="ECO:0000256" key="13">
    <source>
        <dbReference type="ARBA" id="ARBA00023136"/>
    </source>
</evidence>
<evidence type="ECO:0000256" key="15">
    <source>
        <dbReference type="ARBA" id="ARBA00023264"/>
    </source>
</evidence>
<evidence type="ECO:0000256" key="5">
    <source>
        <dbReference type="ARBA" id="ARBA00013212"/>
    </source>
</evidence>
<comment type="caution">
    <text evidence="19">The sequence shown here is derived from an EMBL/GenBank/DDBJ whole genome shotgun (WGS) entry which is preliminary data.</text>
</comment>
<keyword evidence="12" id="KW-0443">Lipid metabolism</keyword>
<keyword evidence="20" id="KW-1185">Reference proteome</keyword>
<reference evidence="19 20" key="1">
    <citation type="submission" date="2018-09" db="EMBL/GenBank/DDBJ databases">
        <title>Comparative Genomics of Wolbachia-Cardinium Dual Endosymbiosis in a Plant-Parasitic Nematode.</title>
        <authorList>
            <person name="Brown A.M.V."/>
            <person name="Wasala S.K."/>
            <person name="Howe D.K."/>
            <person name="Peetz A.B."/>
            <person name="Zasada I.A."/>
            <person name="Denver D.R."/>
        </authorList>
    </citation>
    <scope>NUCLEOTIDE SEQUENCE [LARGE SCALE GENOMIC DNA]</scope>
    <source>
        <strain evidence="19 20">Pp_1</strain>
    </source>
</reference>
<keyword evidence="9" id="KW-0479">Metal-binding</keyword>
<dbReference type="PROSITE" id="PS00379">
    <property type="entry name" value="CDP_ALCOHOL_P_TRANSF"/>
    <property type="match status" value="1"/>
</dbReference>
<evidence type="ECO:0000256" key="7">
    <source>
        <dbReference type="ARBA" id="ARBA00022679"/>
    </source>
</evidence>
<proteinExistence type="inferred from homology"/>
<dbReference type="EC" id="2.7.8.11" evidence="5"/>
<dbReference type="OrthoDB" id="9785831at2"/>
<keyword evidence="10" id="KW-0460">Magnesium</keyword>
<keyword evidence="13 17" id="KW-0472">Membrane</keyword>
<evidence type="ECO:0000256" key="11">
    <source>
        <dbReference type="ARBA" id="ARBA00022989"/>
    </source>
</evidence>
<organism evidence="19 20">
    <name type="scientific">Candidatus Cardinium hertigii</name>
    <dbReference type="NCBI Taxonomy" id="247481"/>
    <lineage>
        <taxon>Bacteria</taxon>
        <taxon>Pseudomonadati</taxon>
        <taxon>Bacteroidota</taxon>
        <taxon>Cytophagia</taxon>
        <taxon>Cytophagales</taxon>
        <taxon>Amoebophilaceae</taxon>
        <taxon>Candidatus Cardinium</taxon>
    </lineage>
</organism>
<dbReference type="EMBL" id="RARA01000026">
    <property type="protein sequence ID" value="ROT47072.1"/>
    <property type="molecule type" value="Genomic_DNA"/>
</dbReference>
<evidence type="ECO:0000256" key="9">
    <source>
        <dbReference type="ARBA" id="ARBA00022723"/>
    </source>
</evidence>
<dbReference type="PIRSF" id="PIRSF000848">
    <property type="entry name" value="CDP_diag_ino_3_P"/>
    <property type="match status" value="1"/>
</dbReference>
<dbReference type="Gene3D" id="1.20.120.1760">
    <property type="match status" value="1"/>
</dbReference>
<dbReference type="EMBL" id="RARA01000014">
    <property type="protein sequence ID" value="ROT47752.1"/>
    <property type="molecule type" value="Genomic_DNA"/>
</dbReference>
<evidence type="ECO:0000256" key="2">
    <source>
        <dbReference type="ARBA" id="ARBA00001946"/>
    </source>
</evidence>
<keyword evidence="6" id="KW-0444">Lipid biosynthesis</keyword>
<dbReference type="Proteomes" id="UP000270927">
    <property type="component" value="Unassembled WGS sequence"/>
</dbReference>
<sequence>MAKVNIFFFYPNLIGYIRIILALLSWYFMYKYPSWWAILLYILSTSMDMLDGYLARICKQTSHFGALLDQIIDRCALLGLLMLFCYLYPSWILFFQMVAMLDISSHWLYLHTAALSGAKTHKASQNPILNYYYTSKPFFFMMCFGKEAFYILLYINTFWTGPPLFGISLIKYMVCLFLPIAFVKSLISIVLLVVGGKSLTKI</sequence>
<dbReference type="InterPro" id="IPR000462">
    <property type="entry name" value="CDP-OH_P_trans"/>
</dbReference>
<evidence type="ECO:0000256" key="17">
    <source>
        <dbReference type="SAM" id="Phobius"/>
    </source>
</evidence>
<evidence type="ECO:0000256" key="8">
    <source>
        <dbReference type="ARBA" id="ARBA00022692"/>
    </source>
</evidence>
<feature type="transmembrane region" description="Helical" evidence="17">
    <location>
        <begin position="169"/>
        <end position="194"/>
    </location>
</feature>
<dbReference type="InterPro" id="IPR048254">
    <property type="entry name" value="CDP_ALCOHOL_P_TRANSF_CS"/>
</dbReference>
<feature type="transmembrane region" description="Helical" evidence="17">
    <location>
        <begin position="35"/>
        <end position="54"/>
    </location>
</feature>
<accession>A0A3N2QDL3</accession>
<evidence type="ECO:0000256" key="4">
    <source>
        <dbReference type="ARBA" id="ARBA00010441"/>
    </source>
</evidence>
<comment type="subcellular location">
    <subcellularLocation>
        <location evidence="3">Membrane</location>
        <topology evidence="3">Multi-pass membrane protein</topology>
    </subcellularLocation>
</comment>
<evidence type="ECO:0000256" key="10">
    <source>
        <dbReference type="ARBA" id="ARBA00022842"/>
    </source>
</evidence>
<keyword evidence="14" id="KW-0594">Phospholipid biosynthesis</keyword>
<evidence type="ECO:0000256" key="1">
    <source>
        <dbReference type="ARBA" id="ARBA00001936"/>
    </source>
</evidence>
<feature type="transmembrane region" description="Helical" evidence="17">
    <location>
        <begin position="7"/>
        <end position="29"/>
    </location>
</feature>
<keyword evidence="8 17" id="KW-0812">Transmembrane</keyword>
<dbReference type="Pfam" id="PF01066">
    <property type="entry name" value="CDP-OH_P_transf"/>
    <property type="match status" value="1"/>
</dbReference>
<dbReference type="InterPro" id="IPR014387">
    <property type="entry name" value="CDP_diag_ino_3_P_euk"/>
</dbReference>
<dbReference type="InterPro" id="IPR043130">
    <property type="entry name" value="CDP-OH_PTrfase_TM_dom"/>
</dbReference>
<evidence type="ECO:0000256" key="12">
    <source>
        <dbReference type="ARBA" id="ARBA00023098"/>
    </source>
</evidence>
<dbReference type="GO" id="GO:0046872">
    <property type="term" value="F:metal ion binding"/>
    <property type="evidence" value="ECO:0007669"/>
    <property type="project" value="UniProtKB-KW"/>
</dbReference>
<name>A0A3N2QDL3_9BACT</name>
<evidence type="ECO:0000313" key="20">
    <source>
        <dbReference type="Proteomes" id="UP000270927"/>
    </source>
</evidence>
<dbReference type="GO" id="GO:0003881">
    <property type="term" value="F:CDP-diacylglycerol-inositol 3-phosphatidyltransferase activity"/>
    <property type="evidence" value="ECO:0007669"/>
    <property type="project" value="UniProtKB-EC"/>
</dbReference>
<feature type="transmembrane region" description="Helical" evidence="17">
    <location>
        <begin position="75"/>
        <end position="99"/>
    </location>
</feature>
<evidence type="ECO:0000256" key="14">
    <source>
        <dbReference type="ARBA" id="ARBA00023209"/>
    </source>
</evidence>
<dbReference type="PANTHER" id="PTHR15362:SF4">
    <property type="entry name" value="CDP-DIACYLGLYCEROL--INOSITOL 3-PHOSPHATIDYLTRANSFERASE"/>
    <property type="match status" value="1"/>
</dbReference>
<dbReference type="GO" id="GO:0016020">
    <property type="term" value="C:membrane"/>
    <property type="evidence" value="ECO:0007669"/>
    <property type="project" value="UniProtKB-SubCell"/>
</dbReference>
<evidence type="ECO:0000256" key="3">
    <source>
        <dbReference type="ARBA" id="ARBA00004141"/>
    </source>
</evidence>
<comment type="similarity">
    <text evidence="4 16">Belongs to the CDP-alcohol phosphatidyltransferase class-I family.</text>
</comment>
<dbReference type="GO" id="GO:0006661">
    <property type="term" value="P:phosphatidylinositol biosynthetic process"/>
    <property type="evidence" value="ECO:0007669"/>
    <property type="project" value="TreeGrafter"/>
</dbReference>
<comment type="cofactor">
    <cofactor evidence="1">
        <name>Mn(2+)</name>
        <dbReference type="ChEBI" id="CHEBI:29035"/>
    </cofactor>
</comment>
<dbReference type="PANTHER" id="PTHR15362">
    <property type="entry name" value="PHOSPHATIDYLINOSITOL SYNTHASE"/>
    <property type="match status" value="1"/>
</dbReference>
<keyword evidence="7 16" id="KW-0808">Transferase</keyword>
<evidence type="ECO:0000256" key="16">
    <source>
        <dbReference type="RuleBase" id="RU003750"/>
    </source>
</evidence>
<evidence type="ECO:0000313" key="19">
    <source>
        <dbReference type="EMBL" id="ROT47752.1"/>
    </source>
</evidence>
<dbReference type="AlphaFoldDB" id="A0A3N2QDL3"/>
<protein>
    <recommendedName>
        <fullName evidence="5">CDP-diacylglycerol--inositol 3-phosphatidyltransferase</fullName>
        <ecNumber evidence="5">2.7.8.11</ecNumber>
    </recommendedName>
</protein>
<keyword evidence="15" id="KW-1208">Phospholipid metabolism</keyword>
<evidence type="ECO:0000313" key="18">
    <source>
        <dbReference type="EMBL" id="ROT47072.1"/>
    </source>
</evidence>